<feature type="domain" description="Type II secretion system protein GspF" evidence="7">
    <location>
        <begin position="114"/>
        <end position="213"/>
    </location>
</feature>
<evidence type="ECO:0000256" key="1">
    <source>
        <dbReference type="ARBA" id="ARBA00004651"/>
    </source>
</evidence>
<proteinExistence type="predicted"/>
<gene>
    <name evidence="8" type="ORF">BXY45_113101</name>
</gene>
<dbReference type="AlphaFoldDB" id="A0A316A7A0"/>
<keyword evidence="9" id="KW-1185">Reference proteome</keyword>
<keyword evidence="4 6" id="KW-1133">Transmembrane helix</keyword>
<keyword evidence="2" id="KW-1003">Cell membrane</keyword>
<dbReference type="InterPro" id="IPR018076">
    <property type="entry name" value="T2SS_GspF_dom"/>
</dbReference>
<dbReference type="Pfam" id="PF00482">
    <property type="entry name" value="T2SSF"/>
    <property type="match status" value="1"/>
</dbReference>
<dbReference type="EMBL" id="QGDQ01000013">
    <property type="protein sequence ID" value="PWJ53342.1"/>
    <property type="molecule type" value="Genomic_DNA"/>
</dbReference>
<evidence type="ECO:0000256" key="4">
    <source>
        <dbReference type="ARBA" id="ARBA00022989"/>
    </source>
</evidence>
<comment type="subcellular location">
    <subcellularLocation>
        <location evidence="1">Cell membrane</location>
        <topology evidence="1">Multi-pass membrane protein</topology>
    </subcellularLocation>
</comment>
<evidence type="ECO:0000256" key="2">
    <source>
        <dbReference type="ARBA" id="ARBA00022475"/>
    </source>
</evidence>
<protein>
    <submittedName>
        <fullName evidence="8">Tight adherence protein B</fullName>
    </submittedName>
</protein>
<accession>A0A316A7A0</accession>
<reference evidence="8 9" key="1">
    <citation type="submission" date="2018-03" db="EMBL/GenBank/DDBJ databases">
        <title>Genomic Encyclopedia of Archaeal and Bacterial Type Strains, Phase II (KMG-II): from individual species to whole genera.</title>
        <authorList>
            <person name="Goeker M."/>
        </authorList>
    </citation>
    <scope>NUCLEOTIDE SEQUENCE [LARGE SCALE GENOMIC DNA]</scope>
    <source>
        <strain evidence="8 9">DSM 44889</strain>
    </source>
</reference>
<evidence type="ECO:0000256" key="5">
    <source>
        <dbReference type="ARBA" id="ARBA00023136"/>
    </source>
</evidence>
<evidence type="ECO:0000313" key="8">
    <source>
        <dbReference type="EMBL" id="PWJ53342.1"/>
    </source>
</evidence>
<dbReference type="Proteomes" id="UP000245469">
    <property type="component" value="Unassembled WGS sequence"/>
</dbReference>
<evidence type="ECO:0000313" key="9">
    <source>
        <dbReference type="Proteomes" id="UP000245469"/>
    </source>
</evidence>
<keyword evidence="5 6" id="KW-0472">Membrane</keyword>
<evidence type="ECO:0000256" key="6">
    <source>
        <dbReference type="SAM" id="Phobius"/>
    </source>
</evidence>
<evidence type="ECO:0000259" key="7">
    <source>
        <dbReference type="Pfam" id="PF00482"/>
    </source>
</evidence>
<comment type="caution">
    <text evidence="8">The sequence shown here is derived from an EMBL/GenBank/DDBJ whole genome shotgun (WGS) entry which is preliminary data.</text>
</comment>
<organism evidence="8 9">
    <name type="scientific">Quadrisphaera granulorum</name>
    <dbReference type="NCBI Taxonomy" id="317664"/>
    <lineage>
        <taxon>Bacteria</taxon>
        <taxon>Bacillati</taxon>
        <taxon>Actinomycetota</taxon>
        <taxon>Actinomycetes</taxon>
        <taxon>Kineosporiales</taxon>
        <taxon>Kineosporiaceae</taxon>
        <taxon>Quadrisphaera</taxon>
    </lineage>
</organism>
<name>A0A316A7A0_9ACTN</name>
<feature type="transmembrane region" description="Helical" evidence="6">
    <location>
        <begin position="231"/>
        <end position="254"/>
    </location>
</feature>
<dbReference type="PANTHER" id="PTHR35007">
    <property type="entry name" value="INTEGRAL MEMBRANE PROTEIN-RELATED"/>
    <property type="match status" value="1"/>
</dbReference>
<evidence type="ECO:0000256" key="3">
    <source>
        <dbReference type="ARBA" id="ARBA00022692"/>
    </source>
</evidence>
<dbReference type="PANTHER" id="PTHR35007:SF4">
    <property type="entry name" value="CONSERVED TRANSMEMBRANE PROTEIN-RELATED"/>
    <property type="match status" value="1"/>
</dbReference>
<dbReference type="GO" id="GO:0005886">
    <property type="term" value="C:plasma membrane"/>
    <property type="evidence" value="ECO:0007669"/>
    <property type="project" value="UniProtKB-SubCell"/>
</dbReference>
<sequence length="264" mass="26245">MAGQMGTQMGAGLVVGLVVACLVGAAVWLLQPVAPPRVAAVPPWRRRVLGAVRTRPPHESADPPAVAVARAASEVAALLRAGAVPAAAWAPQLLDGGAGDPSSSSSFPSSCRGPGQVRLALDAAARAASLGEDPAAALRRGHSRRSASGPALDSLALAWRTSQVTGAPAAAVLDGLAGALRDEAEAQDARDAALAGPRATARLLLALPGLGLAAATALGADPVGALLQTTAGRWCAAFGVLFALVGWGWTALLVRAAENAVSAR</sequence>
<keyword evidence="3 6" id="KW-0812">Transmembrane</keyword>